<evidence type="ECO:0000313" key="2">
    <source>
        <dbReference type="EMBL" id="KAJ6215887.1"/>
    </source>
</evidence>
<feature type="region of interest" description="Disordered" evidence="1">
    <location>
        <begin position="134"/>
        <end position="183"/>
    </location>
</feature>
<feature type="compositionally biased region" description="Basic and acidic residues" evidence="1">
    <location>
        <begin position="159"/>
        <end position="173"/>
    </location>
</feature>
<gene>
    <name evidence="2" type="ORF">RDWZM_010387</name>
</gene>
<keyword evidence="3" id="KW-1185">Reference proteome</keyword>
<feature type="compositionally biased region" description="Low complexity" evidence="1">
    <location>
        <begin position="137"/>
        <end position="158"/>
    </location>
</feature>
<dbReference type="Proteomes" id="UP001142055">
    <property type="component" value="Chromosome 4"/>
</dbReference>
<dbReference type="AlphaFoldDB" id="A0A9Q0LZ37"/>
<feature type="compositionally biased region" description="Basic and acidic residues" evidence="1">
    <location>
        <begin position="1"/>
        <end position="10"/>
    </location>
</feature>
<sequence length="932" mass="109831">MKNNDDDNVQHRSQQIEITSTAGSSRGQSSSGNIDTFIGNMEANQLINRLIKYSVHQSRIPWTKQSNIEKNVANLSIENQFEIEIQCEPELKNIGPDMMSDEFNGISTLIAEQNKEIFATMYSAIESLNNFGKKSENVSNSNSDNSNNNESNKPSKGNHSNDNEKKLENKSENEEQSEVEYSSPEKVIKLDEFICTPSTSKANVLVIKKQKNVEKQNENKTSSSKMVCETSNKQPMLKYEPLEEYDGSITEDTLIPEYLLPERLTFVANNNEKPMLRKIYGYEHDKIVMEKLNTLLERRRNNIQLDKYEKYELNETYSPIQDEKKFPFGMDKFEKYSLFKIISWKLVKKTNRLIEIVIRWNPTWIDADHSNGMAELEATYWEYQRTHKTKLLNPLANDDDFDHTVHRIVDHCFYHDESEETGMVKTAFLVEWSIEKLLLSKFHNKQYDIYRKPLEELVRVKEYPFFTEKNCQLWFKKPIEPYQFKISHTFFTDEINKQLEKFTYKQQITILKHATSNNRTIEQMRQLDLSFKNFFEDHFEKIVIRSTKRVPIITLHKDNTKEPITKFEMTNELIPLTKQLFKRQFNKTEMKFMSDIYQLIWTLNVFNNVQFTPVQLTNFLTSFTKSLVDVCREQITACIFYDRNENISYAEKILLPDEFINFNKKDPSLLWCQSMSVQNYFAFKTKLLTPIQNKYHYMILFLGDQIATEDEIKILTYNAYAYLEKLIFANNQNRWLNMKRLTLFCGYQNIVPWFDLFPNITLLKLKSINSLPVTMKTLEIIQNKIPLVTDLHLIGFEPVHTNIDAKMIDKFYGTEMTKWKRDTLDEMKQFHQCQQPELSVKPILANIRTLTIVTTCFDAFEGKRSIDGRILLKMLADTFPNCESIHISFTGNDRCPMASDNVPYYTKFLKQFIPQLFPEIHEKVTFDFRTMI</sequence>
<name>A0A9Q0LZ37_BLOTA</name>
<dbReference type="EMBL" id="JAPWDV010000004">
    <property type="protein sequence ID" value="KAJ6215887.1"/>
    <property type="molecule type" value="Genomic_DNA"/>
</dbReference>
<protein>
    <submittedName>
        <fullName evidence="2">Uncharacterized protein</fullName>
    </submittedName>
</protein>
<comment type="caution">
    <text evidence="2">The sequence shown here is derived from an EMBL/GenBank/DDBJ whole genome shotgun (WGS) entry which is preliminary data.</text>
</comment>
<evidence type="ECO:0000256" key="1">
    <source>
        <dbReference type="SAM" id="MobiDB-lite"/>
    </source>
</evidence>
<evidence type="ECO:0000313" key="3">
    <source>
        <dbReference type="Proteomes" id="UP001142055"/>
    </source>
</evidence>
<feature type="region of interest" description="Disordered" evidence="1">
    <location>
        <begin position="1"/>
        <end position="35"/>
    </location>
</feature>
<reference evidence="2" key="1">
    <citation type="submission" date="2022-12" db="EMBL/GenBank/DDBJ databases">
        <title>Genome assemblies of Blomia tropicalis.</title>
        <authorList>
            <person name="Cui Y."/>
        </authorList>
    </citation>
    <scope>NUCLEOTIDE SEQUENCE</scope>
    <source>
        <tissue evidence="2">Adult mites</tissue>
    </source>
</reference>
<organism evidence="2 3">
    <name type="scientific">Blomia tropicalis</name>
    <name type="common">Mite</name>
    <dbReference type="NCBI Taxonomy" id="40697"/>
    <lineage>
        <taxon>Eukaryota</taxon>
        <taxon>Metazoa</taxon>
        <taxon>Ecdysozoa</taxon>
        <taxon>Arthropoda</taxon>
        <taxon>Chelicerata</taxon>
        <taxon>Arachnida</taxon>
        <taxon>Acari</taxon>
        <taxon>Acariformes</taxon>
        <taxon>Sarcoptiformes</taxon>
        <taxon>Astigmata</taxon>
        <taxon>Glycyphagoidea</taxon>
        <taxon>Echimyopodidae</taxon>
        <taxon>Blomia</taxon>
    </lineage>
</organism>
<accession>A0A9Q0LZ37</accession>
<proteinExistence type="predicted"/>
<feature type="compositionally biased region" description="Low complexity" evidence="1">
    <location>
        <begin position="20"/>
        <end position="32"/>
    </location>
</feature>